<dbReference type="PANTHER" id="PTHR44846">
    <property type="entry name" value="MANNOSYL-D-GLYCERATE TRANSPORT/METABOLISM SYSTEM REPRESSOR MNGR-RELATED"/>
    <property type="match status" value="1"/>
</dbReference>
<dbReference type="CDD" id="cd07377">
    <property type="entry name" value="WHTH_GntR"/>
    <property type="match status" value="1"/>
</dbReference>
<dbReference type="PROSITE" id="PS50949">
    <property type="entry name" value="HTH_GNTR"/>
    <property type="match status" value="1"/>
</dbReference>
<protein>
    <recommendedName>
        <fullName evidence="4">HTH gntR-type domain-containing protein</fullName>
    </recommendedName>
</protein>
<evidence type="ECO:0000256" key="1">
    <source>
        <dbReference type="ARBA" id="ARBA00023015"/>
    </source>
</evidence>
<organism evidence="5 6">
    <name type="scientific">Actinocatenispora sera</name>
    <dbReference type="NCBI Taxonomy" id="390989"/>
    <lineage>
        <taxon>Bacteria</taxon>
        <taxon>Bacillati</taxon>
        <taxon>Actinomycetota</taxon>
        <taxon>Actinomycetes</taxon>
        <taxon>Micromonosporales</taxon>
        <taxon>Micromonosporaceae</taxon>
        <taxon>Actinocatenispora</taxon>
    </lineage>
</organism>
<proteinExistence type="predicted"/>
<dbReference type="SMART" id="SM00345">
    <property type="entry name" value="HTH_GNTR"/>
    <property type="match status" value="1"/>
</dbReference>
<dbReference type="GO" id="GO:0045892">
    <property type="term" value="P:negative regulation of DNA-templated transcription"/>
    <property type="evidence" value="ECO:0007669"/>
    <property type="project" value="TreeGrafter"/>
</dbReference>
<name>A0A810LCW4_9ACTN</name>
<dbReference type="GO" id="GO:0003677">
    <property type="term" value="F:DNA binding"/>
    <property type="evidence" value="ECO:0007669"/>
    <property type="project" value="UniProtKB-KW"/>
</dbReference>
<dbReference type="KEGG" id="aser:Asera_61840"/>
<dbReference type="InterPro" id="IPR000524">
    <property type="entry name" value="Tscrpt_reg_HTH_GntR"/>
</dbReference>
<sequence>MNPDVPLYAWEQIRELIRGRVDDGTYQGKLPAEVDLAAELGVARGTVRHALTDLVAAGVLVSVRGLGYFVARNRP</sequence>
<dbReference type="PRINTS" id="PR00035">
    <property type="entry name" value="HTHGNTR"/>
</dbReference>
<keyword evidence="1" id="KW-0805">Transcription regulation</keyword>
<evidence type="ECO:0000256" key="2">
    <source>
        <dbReference type="ARBA" id="ARBA00023125"/>
    </source>
</evidence>
<feature type="domain" description="HTH gntR-type" evidence="4">
    <location>
        <begin position="3"/>
        <end position="73"/>
    </location>
</feature>
<evidence type="ECO:0000256" key="3">
    <source>
        <dbReference type="ARBA" id="ARBA00023163"/>
    </source>
</evidence>
<keyword evidence="6" id="KW-1185">Reference proteome</keyword>
<dbReference type="GO" id="GO:0003700">
    <property type="term" value="F:DNA-binding transcription factor activity"/>
    <property type="evidence" value="ECO:0007669"/>
    <property type="project" value="InterPro"/>
</dbReference>
<dbReference type="AlphaFoldDB" id="A0A810LCW4"/>
<evidence type="ECO:0000259" key="4">
    <source>
        <dbReference type="PROSITE" id="PS50949"/>
    </source>
</evidence>
<reference evidence="5" key="1">
    <citation type="submission" date="2020-08" db="EMBL/GenBank/DDBJ databases">
        <title>Whole genome shotgun sequence of Actinocatenispora sera NBRC 101916.</title>
        <authorList>
            <person name="Komaki H."/>
            <person name="Tamura T."/>
        </authorList>
    </citation>
    <scope>NUCLEOTIDE SEQUENCE</scope>
    <source>
        <strain evidence="5">NBRC 101916</strain>
    </source>
</reference>
<accession>A0A810LCW4</accession>
<gene>
    <name evidence="5" type="ORF">Asera_61840</name>
</gene>
<dbReference type="EMBL" id="AP023354">
    <property type="protein sequence ID" value="BCJ32076.1"/>
    <property type="molecule type" value="Genomic_DNA"/>
</dbReference>
<dbReference type="Pfam" id="PF00392">
    <property type="entry name" value="GntR"/>
    <property type="match status" value="1"/>
</dbReference>
<dbReference type="Proteomes" id="UP000680750">
    <property type="component" value="Chromosome"/>
</dbReference>
<dbReference type="InterPro" id="IPR036390">
    <property type="entry name" value="WH_DNA-bd_sf"/>
</dbReference>
<dbReference type="PANTHER" id="PTHR44846:SF1">
    <property type="entry name" value="MANNOSYL-D-GLYCERATE TRANSPORT_METABOLISM SYSTEM REPRESSOR MNGR-RELATED"/>
    <property type="match status" value="1"/>
</dbReference>
<keyword evidence="3" id="KW-0804">Transcription</keyword>
<evidence type="ECO:0000313" key="5">
    <source>
        <dbReference type="EMBL" id="BCJ32076.1"/>
    </source>
</evidence>
<evidence type="ECO:0000313" key="6">
    <source>
        <dbReference type="Proteomes" id="UP000680750"/>
    </source>
</evidence>
<dbReference type="Gene3D" id="1.10.10.10">
    <property type="entry name" value="Winged helix-like DNA-binding domain superfamily/Winged helix DNA-binding domain"/>
    <property type="match status" value="1"/>
</dbReference>
<dbReference type="InterPro" id="IPR036388">
    <property type="entry name" value="WH-like_DNA-bd_sf"/>
</dbReference>
<dbReference type="InterPro" id="IPR050679">
    <property type="entry name" value="Bact_HTH_transcr_reg"/>
</dbReference>
<keyword evidence="2" id="KW-0238">DNA-binding</keyword>
<dbReference type="SUPFAM" id="SSF46785">
    <property type="entry name" value="Winged helix' DNA-binding domain"/>
    <property type="match status" value="1"/>
</dbReference>